<gene>
    <name evidence="3" type="ORF">SAMN02745664_10466</name>
</gene>
<dbReference type="Proteomes" id="UP000187495">
    <property type="component" value="Unassembled WGS sequence"/>
</dbReference>
<protein>
    <recommendedName>
        <fullName evidence="2">DUF3298 domain-containing protein</fullName>
    </recommendedName>
</protein>
<accession>A0A1N7EDA5</accession>
<dbReference type="Pfam" id="PF11738">
    <property type="entry name" value="DUF3298"/>
    <property type="match status" value="1"/>
</dbReference>
<evidence type="ECO:0000313" key="3">
    <source>
        <dbReference type="EMBL" id="SIR85999.1"/>
    </source>
</evidence>
<evidence type="ECO:0000256" key="1">
    <source>
        <dbReference type="SAM" id="SignalP"/>
    </source>
</evidence>
<dbReference type="STRING" id="34061.B0189_06940"/>
<dbReference type="AlphaFoldDB" id="A0A1N7EDA5"/>
<sequence length="281" mass="31913">MRYWQWAAMCVVLGMMTACADKPQVQMAADVIKTKEQNQSFAWQNKIISSKDNINQKCTNQCPQMEYQLISTPYAWIDSTINKAVLSILDSGEESAEGSPAAKRIQDFYAKPVVSDDELGEQLGRIKQNLDRLAKEASGEQMVVVSAKPDFLGFYKDLPQMSVSGEIYLGGAHGMTSYFYYVFDLQAKRQLDLSDVVLPNQMPALQQTLQAQFDAMLRSQGADPAEHGQSWEFFVTRNFVFDKDGMEFLYQPYEIAPYVYGPISLRLDKQQMRALIKPQYL</sequence>
<reference evidence="4" key="1">
    <citation type="submission" date="2017-01" db="EMBL/GenBank/DDBJ databases">
        <authorList>
            <person name="Varghese N."/>
            <person name="Submissions S."/>
        </authorList>
    </citation>
    <scope>NUCLEOTIDE SEQUENCE [LARGE SCALE GENOMIC DNA]</scope>
    <source>
        <strain evidence="4">DSM 21768</strain>
    </source>
</reference>
<keyword evidence="1" id="KW-0732">Signal</keyword>
<dbReference type="PROSITE" id="PS51257">
    <property type="entry name" value="PROKAR_LIPOPROTEIN"/>
    <property type="match status" value="1"/>
</dbReference>
<feature type="signal peptide" evidence="1">
    <location>
        <begin position="1"/>
        <end position="20"/>
    </location>
</feature>
<evidence type="ECO:0000313" key="4">
    <source>
        <dbReference type="Proteomes" id="UP000187495"/>
    </source>
</evidence>
<name>A0A1N7EDA5_9GAMM</name>
<dbReference type="InterPro" id="IPR021729">
    <property type="entry name" value="DUF3298"/>
</dbReference>
<organism evidence="3 4">
    <name type="scientific">Moraxella cuniculi DSM 21768</name>
    <dbReference type="NCBI Taxonomy" id="1122245"/>
    <lineage>
        <taxon>Bacteria</taxon>
        <taxon>Pseudomonadati</taxon>
        <taxon>Pseudomonadota</taxon>
        <taxon>Gammaproteobacteria</taxon>
        <taxon>Moraxellales</taxon>
        <taxon>Moraxellaceae</taxon>
        <taxon>Moraxella</taxon>
    </lineage>
</organism>
<dbReference type="InterPro" id="IPR037126">
    <property type="entry name" value="PdaC/RsiV-like_sf"/>
</dbReference>
<dbReference type="Gene3D" id="3.30.565.40">
    <property type="entry name" value="Fervidobacterium nodosum Rt17-B1 like"/>
    <property type="match status" value="1"/>
</dbReference>
<dbReference type="Gene3D" id="3.90.640.20">
    <property type="entry name" value="Heat-shock cognate protein, ATPase"/>
    <property type="match status" value="1"/>
</dbReference>
<feature type="domain" description="DUF3298" evidence="2">
    <location>
        <begin position="195"/>
        <end position="267"/>
    </location>
</feature>
<feature type="chain" id="PRO_5013134195" description="DUF3298 domain-containing protein" evidence="1">
    <location>
        <begin position="21"/>
        <end position="281"/>
    </location>
</feature>
<proteinExistence type="predicted"/>
<evidence type="ECO:0000259" key="2">
    <source>
        <dbReference type="Pfam" id="PF11738"/>
    </source>
</evidence>
<dbReference type="EMBL" id="FTNU01000004">
    <property type="protein sequence ID" value="SIR85999.1"/>
    <property type="molecule type" value="Genomic_DNA"/>
</dbReference>
<dbReference type="RefSeq" id="WP_076554927.1">
    <property type="nucleotide sequence ID" value="NZ_FTNU01000004.1"/>
</dbReference>
<keyword evidence="4" id="KW-1185">Reference proteome</keyword>